<organism evidence="8 9">
    <name type="scientific">Patella caerulea</name>
    <name type="common">Rayed Mediterranean limpet</name>
    <dbReference type="NCBI Taxonomy" id="87958"/>
    <lineage>
        <taxon>Eukaryota</taxon>
        <taxon>Metazoa</taxon>
        <taxon>Spiralia</taxon>
        <taxon>Lophotrochozoa</taxon>
        <taxon>Mollusca</taxon>
        <taxon>Gastropoda</taxon>
        <taxon>Patellogastropoda</taxon>
        <taxon>Patelloidea</taxon>
        <taxon>Patellidae</taxon>
        <taxon>Patella</taxon>
    </lineage>
</organism>
<keyword evidence="4 5" id="KW-0472">Membrane</keyword>
<dbReference type="EMBL" id="JAZGQO010000006">
    <property type="protein sequence ID" value="KAK6185985.1"/>
    <property type="molecule type" value="Genomic_DNA"/>
</dbReference>
<dbReference type="PRINTS" id="PR00252">
    <property type="entry name" value="NRIONCHANNEL"/>
</dbReference>
<dbReference type="InterPro" id="IPR006201">
    <property type="entry name" value="Neur_channel"/>
</dbReference>
<feature type="transmembrane region" description="Helical" evidence="5">
    <location>
        <begin position="348"/>
        <end position="367"/>
    </location>
</feature>
<keyword evidence="2 5" id="KW-0812">Transmembrane</keyword>
<comment type="similarity">
    <text evidence="5">Belongs to the ligand-gated ion channel (TC 1.A.9) family.</text>
</comment>
<feature type="transmembrane region" description="Helical" evidence="5">
    <location>
        <begin position="196"/>
        <end position="218"/>
    </location>
</feature>
<dbReference type="Pfam" id="PF02931">
    <property type="entry name" value="Neur_chan_LBD"/>
    <property type="match status" value="1"/>
</dbReference>
<reference evidence="8 9" key="1">
    <citation type="submission" date="2024-01" db="EMBL/GenBank/DDBJ databases">
        <title>The genome of the rayed Mediterranean limpet Patella caerulea (Linnaeus, 1758).</title>
        <authorList>
            <person name="Anh-Thu Weber A."/>
            <person name="Halstead-Nussloch G."/>
        </authorList>
    </citation>
    <scope>NUCLEOTIDE SEQUENCE [LARGE SCALE GENOMIC DNA]</scope>
    <source>
        <strain evidence="8">AATW-2023a</strain>
        <tissue evidence="8">Whole specimen</tissue>
    </source>
</reference>
<evidence type="ECO:0000256" key="1">
    <source>
        <dbReference type="ARBA" id="ARBA00004141"/>
    </source>
</evidence>
<dbReference type="PANTHER" id="PTHR18945">
    <property type="entry name" value="NEUROTRANSMITTER GATED ION CHANNEL"/>
    <property type="match status" value="1"/>
</dbReference>
<dbReference type="GO" id="GO:0004888">
    <property type="term" value="F:transmembrane signaling receptor activity"/>
    <property type="evidence" value="ECO:0007669"/>
    <property type="project" value="InterPro"/>
</dbReference>
<evidence type="ECO:0000259" key="6">
    <source>
        <dbReference type="Pfam" id="PF02931"/>
    </source>
</evidence>
<name>A0AAN8Q9U9_PATCE</name>
<accession>A0AAN8Q9U9</accession>
<dbReference type="Pfam" id="PF02932">
    <property type="entry name" value="Neur_chan_memb"/>
    <property type="match status" value="1"/>
</dbReference>
<keyword evidence="3 5" id="KW-1133">Transmembrane helix</keyword>
<dbReference type="InterPro" id="IPR018000">
    <property type="entry name" value="Neurotransmitter_ion_chnl_CS"/>
</dbReference>
<dbReference type="Gene3D" id="1.20.58.390">
    <property type="entry name" value="Neurotransmitter-gated ion-channel transmembrane domain"/>
    <property type="match status" value="1"/>
</dbReference>
<dbReference type="CDD" id="cd18989">
    <property type="entry name" value="LGIC_ECD_cation"/>
    <property type="match status" value="1"/>
</dbReference>
<keyword evidence="9" id="KW-1185">Reference proteome</keyword>
<dbReference type="InterPro" id="IPR036734">
    <property type="entry name" value="Neur_chan_lig-bd_sf"/>
</dbReference>
<feature type="domain" description="Neurotransmitter-gated ion-channel transmembrane" evidence="7">
    <location>
        <begin position="204"/>
        <end position="301"/>
    </location>
</feature>
<sequence>MIRPKINQSERTDIEVTMYLLRLLELDTREQLLKTAGFYVISWTDDLLTWNPQDYGGILEITVQQKEVWFPDLYASNCIRGYQKFGADDLRLYVNYSGAVDWEPTFSLSTSCAVDVSLFPVDSQICSIIILPWMTTNQEINIKDPKLDNSLFETPNGDFAITQTNVTQAFYTVYSNPSYELTESKFTLTMKRKSSLYLLNVVGPFVGISSLCVISFLIDSQSGERLSVSMTVLLSLTVFLSVIDDMLPKTANSISYFVIYVALMIGMSFLCLLCNVATLYIHNRSKETPIPTWLRVIMIRKNVLESNHQHSVNSSTDLEPSSYVCCDKLNSGTSCNHWPEIANIFDRAFFILIALALVSINFGFFIIHII</sequence>
<dbReference type="InterPro" id="IPR006202">
    <property type="entry name" value="Neur_chan_lig-bd"/>
</dbReference>
<keyword evidence="5" id="KW-0813">Transport</keyword>
<evidence type="ECO:0000256" key="3">
    <source>
        <dbReference type="ARBA" id="ARBA00022989"/>
    </source>
</evidence>
<feature type="domain" description="Neurotransmitter-gated ion-channel ligand-binding" evidence="6">
    <location>
        <begin position="2"/>
        <end position="193"/>
    </location>
</feature>
<evidence type="ECO:0000256" key="4">
    <source>
        <dbReference type="ARBA" id="ARBA00023136"/>
    </source>
</evidence>
<dbReference type="Gene3D" id="2.70.170.10">
    <property type="entry name" value="Neurotransmitter-gated ion-channel ligand-binding domain"/>
    <property type="match status" value="1"/>
</dbReference>
<comment type="caution">
    <text evidence="5">Lacks conserved residue(s) required for the propagation of feature annotation.</text>
</comment>
<feature type="transmembrane region" description="Helical" evidence="5">
    <location>
        <begin position="255"/>
        <end position="281"/>
    </location>
</feature>
<keyword evidence="5" id="KW-0407">Ion channel</keyword>
<dbReference type="AlphaFoldDB" id="A0AAN8Q9U9"/>
<dbReference type="GO" id="GO:0005230">
    <property type="term" value="F:extracellular ligand-gated monoatomic ion channel activity"/>
    <property type="evidence" value="ECO:0007669"/>
    <property type="project" value="InterPro"/>
</dbReference>
<evidence type="ECO:0000256" key="2">
    <source>
        <dbReference type="ARBA" id="ARBA00022692"/>
    </source>
</evidence>
<protein>
    <submittedName>
        <fullName evidence="8">Uncharacterized protein</fullName>
    </submittedName>
</protein>
<keyword evidence="5" id="KW-0406">Ion transport</keyword>
<dbReference type="SUPFAM" id="SSF63712">
    <property type="entry name" value="Nicotinic receptor ligand binding domain-like"/>
    <property type="match status" value="1"/>
</dbReference>
<dbReference type="InterPro" id="IPR038050">
    <property type="entry name" value="Neuro_actylchol_rec"/>
</dbReference>
<dbReference type="GO" id="GO:0016020">
    <property type="term" value="C:membrane"/>
    <property type="evidence" value="ECO:0007669"/>
    <property type="project" value="UniProtKB-SubCell"/>
</dbReference>
<evidence type="ECO:0000256" key="5">
    <source>
        <dbReference type="RuleBase" id="RU000687"/>
    </source>
</evidence>
<evidence type="ECO:0000259" key="7">
    <source>
        <dbReference type="Pfam" id="PF02932"/>
    </source>
</evidence>
<comment type="caution">
    <text evidence="8">The sequence shown here is derived from an EMBL/GenBank/DDBJ whole genome shotgun (WGS) entry which is preliminary data.</text>
</comment>
<dbReference type="FunFam" id="2.70.170.10:FF:000028">
    <property type="entry name" value="AcetylCholine Receptor"/>
    <property type="match status" value="1"/>
</dbReference>
<evidence type="ECO:0000313" key="8">
    <source>
        <dbReference type="EMBL" id="KAK6185985.1"/>
    </source>
</evidence>
<proteinExistence type="inferred from homology"/>
<dbReference type="Proteomes" id="UP001347796">
    <property type="component" value="Unassembled WGS sequence"/>
</dbReference>
<dbReference type="InterPro" id="IPR036719">
    <property type="entry name" value="Neuro-gated_channel_TM_sf"/>
</dbReference>
<dbReference type="PROSITE" id="PS00236">
    <property type="entry name" value="NEUROTR_ION_CHANNEL"/>
    <property type="match status" value="1"/>
</dbReference>
<dbReference type="InterPro" id="IPR006029">
    <property type="entry name" value="Neurotrans-gated_channel_TM"/>
</dbReference>
<comment type="subcellular location">
    <subcellularLocation>
        <location evidence="1">Membrane</location>
        <topology evidence="1">Multi-pass membrane protein</topology>
    </subcellularLocation>
</comment>
<dbReference type="SUPFAM" id="SSF90112">
    <property type="entry name" value="Neurotransmitter-gated ion-channel transmembrane pore"/>
    <property type="match status" value="1"/>
</dbReference>
<evidence type="ECO:0000313" key="9">
    <source>
        <dbReference type="Proteomes" id="UP001347796"/>
    </source>
</evidence>
<gene>
    <name evidence="8" type="ORF">SNE40_008107</name>
</gene>
<dbReference type="CDD" id="cd19051">
    <property type="entry name" value="LGIC_TM_cation"/>
    <property type="match status" value="1"/>
</dbReference>